<accession>A0ABM7P442</accession>
<keyword evidence="3" id="KW-1185">Reference proteome</keyword>
<sequence length="320" mass="34799">MRTLLLTALFLTFTCPPLVKAAGPLTVSGPPSAESIPLIAMAQPNRPWEQDFEVRFIPWHSPDMLRAMVAGEQVDAAIITTASASTLHNRGVNCRMVLLYDSPVWIVSTTSGPDTLQSLKGTLLFPFGPGEMPELFYKAAMVNTPGGITTRYTGGAIEAVNLLLAGRGDHAMLNEPIASIAVERSKIMHAKGAPLLIKRVNMCRVWERTFPGHHLAASCMSFFGAKADDPELMQAFRKAHEQACLWVEDNPGKARDLVQKKLPALDAYMEAGIYDTVEIHTLNGQQAQEDALFYLKKISEISPAAVGGTLPGEAIFEAKQ</sequence>
<dbReference type="RefSeq" id="WP_229594066.1">
    <property type="nucleotide sequence ID" value="NZ_AP024485.1"/>
</dbReference>
<protein>
    <recommendedName>
        <fullName evidence="4">ABC transporter substrate-binding protein</fullName>
    </recommendedName>
</protein>
<gene>
    <name evidence="2" type="ORF">PSDVSF_08680</name>
</gene>
<proteinExistence type="predicted"/>
<dbReference type="PANTHER" id="PTHR30024">
    <property type="entry name" value="ALIPHATIC SULFONATES-BINDING PROTEIN-RELATED"/>
    <property type="match status" value="1"/>
</dbReference>
<evidence type="ECO:0000256" key="1">
    <source>
        <dbReference type="SAM" id="SignalP"/>
    </source>
</evidence>
<feature type="signal peptide" evidence="1">
    <location>
        <begin position="1"/>
        <end position="21"/>
    </location>
</feature>
<dbReference type="SUPFAM" id="SSF53850">
    <property type="entry name" value="Periplasmic binding protein-like II"/>
    <property type="match status" value="1"/>
</dbReference>
<evidence type="ECO:0000313" key="3">
    <source>
        <dbReference type="Proteomes" id="UP001053296"/>
    </source>
</evidence>
<dbReference type="PANTHER" id="PTHR30024:SF46">
    <property type="entry name" value="ABC TRANSPORTER, SUBSTRATE-BINDING LIPOPROTEIN"/>
    <property type="match status" value="1"/>
</dbReference>
<dbReference type="EMBL" id="AP024485">
    <property type="protein sequence ID" value="BCS87626.1"/>
    <property type="molecule type" value="Genomic_DNA"/>
</dbReference>
<keyword evidence="1" id="KW-0732">Signal</keyword>
<dbReference type="Proteomes" id="UP001053296">
    <property type="component" value="Chromosome"/>
</dbReference>
<organism evidence="2 3">
    <name type="scientific">Pseudodesulfovibrio sediminis</name>
    <dbReference type="NCBI Taxonomy" id="2810563"/>
    <lineage>
        <taxon>Bacteria</taxon>
        <taxon>Pseudomonadati</taxon>
        <taxon>Thermodesulfobacteriota</taxon>
        <taxon>Desulfovibrionia</taxon>
        <taxon>Desulfovibrionales</taxon>
        <taxon>Desulfovibrionaceae</taxon>
    </lineage>
</organism>
<feature type="chain" id="PRO_5046020130" description="ABC transporter substrate-binding protein" evidence="1">
    <location>
        <begin position="22"/>
        <end position="320"/>
    </location>
</feature>
<evidence type="ECO:0000313" key="2">
    <source>
        <dbReference type="EMBL" id="BCS87626.1"/>
    </source>
</evidence>
<dbReference type="Gene3D" id="3.40.190.10">
    <property type="entry name" value="Periplasmic binding protein-like II"/>
    <property type="match status" value="2"/>
</dbReference>
<evidence type="ECO:0008006" key="4">
    <source>
        <dbReference type="Google" id="ProtNLM"/>
    </source>
</evidence>
<name>A0ABM7P442_9BACT</name>
<reference evidence="2" key="1">
    <citation type="journal article" date="2022" name="Arch. Microbiol.">
        <title>Pseudodesulfovibrio sediminis sp. nov., a mesophilic and neutrophilic sulfate-reducing bacterium isolated from sediment of a brackish lake.</title>
        <authorList>
            <person name="Takahashi A."/>
            <person name="Kojima H."/>
            <person name="Watanabe M."/>
            <person name="Fukui M."/>
        </authorList>
    </citation>
    <scope>NUCLEOTIDE SEQUENCE</scope>
    <source>
        <strain evidence="2">SF6</strain>
    </source>
</reference>